<name>A0A8S5Q7C7_9CAUD</name>
<protein>
    <submittedName>
        <fullName evidence="1">Uncharacterized protein</fullName>
    </submittedName>
</protein>
<dbReference type="EMBL" id="BK015602">
    <property type="protein sequence ID" value="DAE15270.1"/>
    <property type="molecule type" value="Genomic_DNA"/>
</dbReference>
<organism evidence="1">
    <name type="scientific">Siphoviridae sp. ctUGR26</name>
    <dbReference type="NCBI Taxonomy" id="2825527"/>
    <lineage>
        <taxon>Viruses</taxon>
        <taxon>Duplodnaviria</taxon>
        <taxon>Heunggongvirae</taxon>
        <taxon>Uroviricota</taxon>
        <taxon>Caudoviricetes</taxon>
    </lineage>
</organism>
<sequence>MKFIAHDYQQYAIDYIESHPIAAIFLDMGLG</sequence>
<accession>A0A8S5Q7C7</accession>
<evidence type="ECO:0000313" key="1">
    <source>
        <dbReference type="EMBL" id="DAE15270.1"/>
    </source>
</evidence>
<reference evidence="1" key="1">
    <citation type="journal article" date="2021" name="Proc. Natl. Acad. Sci. U.S.A.">
        <title>A Catalog of Tens of Thousands of Viruses from Human Metagenomes Reveals Hidden Associations with Chronic Diseases.</title>
        <authorList>
            <person name="Tisza M.J."/>
            <person name="Buck C.B."/>
        </authorList>
    </citation>
    <scope>NUCLEOTIDE SEQUENCE</scope>
    <source>
        <strain evidence="1">CtUGR26</strain>
    </source>
</reference>
<proteinExistence type="predicted"/>